<dbReference type="Proteomes" id="UP000007947">
    <property type="component" value="Chromosome"/>
</dbReference>
<dbReference type="STRING" id="1032480.MLP_30450"/>
<feature type="coiled-coil region" evidence="1">
    <location>
        <begin position="50"/>
        <end position="80"/>
    </location>
</feature>
<organism evidence="3 4">
    <name type="scientific">Microlunatus phosphovorus (strain ATCC 700054 / DSM 10555 / JCM 9379 / NBRC 101784 / NCIMB 13414 / VKM Ac-1990 / NM-1)</name>
    <dbReference type="NCBI Taxonomy" id="1032480"/>
    <lineage>
        <taxon>Bacteria</taxon>
        <taxon>Bacillati</taxon>
        <taxon>Actinomycetota</taxon>
        <taxon>Actinomycetes</taxon>
        <taxon>Propionibacteriales</taxon>
        <taxon>Propionibacteriaceae</taxon>
        <taxon>Microlunatus</taxon>
    </lineage>
</organism>
<evidence type="ECO:0000313" key="4">
    <source>
        <dbReference type="Proteomes" id="UP000007947"/>
    </source>
</evidence>
<dbReference type="OrthoDB" id="4741461at2"/>
<name>F5XKI7_MICPN</name>
<gene>
    <name evidence="3" type="ordered locus">MLP_30450</name>
</gene>
<dbReference type="RefSeq" id="WP_013863924.1">
    <property type="nucleotide sequence ID" value="NC_015635.1"/>
</dbReference>
<feature type="compositionally biased region" description="Low complexity" evidence="2">
    <location>
        <begin position="17"/>
        <end position="30"/>
    </location>
</feature>
<feature type="region of interest" description="Disordered" evidence="2">
    <location>
        <begin position="1"/>
        <end position="49"/>
    </location>
</feature>
<proteinExistence type="predicted"/>
<dbReference type="EMBL" id="AP012204">
    <property type="protein sequence ID" value="BAK36059.1"/>
    <property type="molecule type" value="Genomic_DNA"/>
</dbReference>
<dbReference type="HOGENOM" id="CLU_1650199_0_0_11"/>
<dbReference type="AlphaFoldDB" id="F5XKI7"/>
<accession>F5XKI7</accession>
<feature type="region of interest" description="Disordered" evidence="2">
    <location>
        <begin position="127"/>
        <end position="160"/>
    </location>
</feature>
<keyword evidence="4" id="KW-1185">Reference proteome</keyword>
<keyword evidence="1" id="KW-0175">Coiled coil</keyword>
<reference evidence="3 4" key="1">
    <citation type="submission" date="2011-05" db="EMBL/GenBank/DDBJ databases">
        <title>Whole genome sequence of Microlunatus phosphovorus NM-1.</title>
        <authorList>
            <person name="Hosoyama A."/>
            <person name="Sasaki K."/>
            <person name="Harada T."/>
            <person name="Igarashi R."/>
            <person name="Kawakoshi A."/>
            <person name="Sasagawa M."/>
            <person name="Fukada J."/>
            <person name="Nakamura S."/>
            <person name="Katano Y."/>
            <person name="Hanada S."/>
            <person name="Kamagata Y."/>
            <person name="Nakamura N."/>
            <person name="Yamazaki S."/>
            <person name="Fujita N."/>
        </authorList>
    </citation>
    <scope>NUCLEOTIDE SEQUENCE [LARGE SCALE GENOMIC DNA]</scope>
    <source>
        <strain evidence="4">ATCC 700054 / DSM 10555 / JCM 9379 / NBRC 101784 / NCIMB 13414 / VKM Ac-1990 / NM-1</strain>
    </source>
</reference>
<dbReference type="eggNOG" id="ENOG502ZP5D">
    <property type="taxonomic scope" value="Bacteria"/>
</dbReference>
<dbReference type="KEGG" id="mph:MLP_30450"/>
<evidence type="ECO:0000256" key="2">
    <source>
        <dbReference type="SAM" id="MobiDB-lite"/>
    </source>
</evidence>
<protein>
    <submittedName>
        <fullName evidence="3">Uncharacterized protein</fullName>
    </submittedName>
</protein>
<evidence type="ECO:0000313" key="3">
    <source>
        <dbReference type="EMBL" id="BAK36059.1"/>
    </source>
</evidence>
<evidence type="ECO:0000256" key="1">
    <source>
        <dbReference type="SAM" id="Coils"/>
    </source>
</evidence>
<sequence length="160" mass="17306">MSEQTTETTAADPVGRPDPTTEPAPAADAAQLDESLADDRDDTSKAGREAARYRVRLRETEAERDQLRSLVETLQRAEAERAVSDVLRVPAGLWTAGTALADLLDDQGRVDPEKAIAAARTARETVGLAAARRTPRPDLSQGRGSGDDSRDAWTKAFRHN</sequence>